<dbReference type="PANTHER" id="PTHR37736:SF1">
    <property type="entry name" value="GLYCINE-RICH PROTEIN"/>
    <property type="match status" value="1"/>
</dbReference>
<reference evidence="2" key="1">
    <citation type="journal article" date="2016" name="Nat. Biotechnol.">
        <title>Sequencing wild and cultivated cassava and related species reveals extensive interspecific hybridization and genetic diversity.</title>
        <authorList>
            <person name="Bredeson J.V."/>
            <person name="Lyons J.B."/>
            <person name="Prochnik S.E."/>
            <person name="Wu G.A."/>
            <person name="Ha C.M."/>
            <person name="Edsinger-Gonzales E."/>
            <person name="Grimwood J."/>
            <person name="Schmutz J."/>
            <person name="Rabbi I.Y."/>
            <person name="Egesi C."/>
            <person name="Nauluvula P."/>
            <person name="Lebot V."/>
            <person name="Ndunguru J."/>
            <person name="Mkamilo G."/>
            <person name="Bart R.S."/>
            <person name="Setter T.L."/>
            <person name="Gleadow R.M."/>
            <person name="Kulakow P."/>
            <person name="Ferguson M.E."/>
            <person name="Rounsley S."/>
            <person name="Rokhsar D.S."/>
        </authorList>
    </citation>
    <scope>NUCLEOTIDE SEQUENCE [LARGE SCALE GENOMIC DNA]</scope>
    <source>
        <strain evidence="2">cv. AM560-2</strain>
    </source>
</reference>
<keyword evidence="2" id="KW-1185">Reference proteome</keyword>
<dbReference type="EMBL" id="CM004398">
    <property type="protein sequence ID" value="OAY35089.1"/>
    <property type="molecule type" value="Genomic_DNA"/>
</dbReference>
<dbReference type="Gramene" id="Manes.12G071300.1.v8.1">
    <property type="protein sequence ID" value="Manes.12G071300.1.v8.1.CDS.1"/>
    <property type="gene ID" value="Manes.12G071300.v8.1"/>
</dbReference>
<dbReference type="AlphaFoldDB" id="A0A2C9UVF9"/>
<name>A0A2C9UVF9_MANES</name>
<sequence>MFYAKLQNDFTATLLTQTHERGCCLTYNYVTDNATDLLGERDLDMIFKLGGLLISRSADSSLSHKNVL</sequence>
<dbReference type="STRING" id="3983.A0A2C9UVF9"/>
<comment type="caution">
    <text evidence="1">The sequence shown here is derived from an EMBL/GenBank/DDBJ whole genome shotgun (WGS) entry which is preliminary data.</text>
</comment>
<accession>A0A2C9UVF9</accession>
<dbReference type="Proteomes" id="UP000091857">
    <property type="component" value="Chromosome 12"/>
</dbReference>
<organism evidence="1 2">
    <name type="scientific">Manihot esculenta</name>
    <name type="common">Cassava</name>
    <name type="synonym">Jatropha manihot</name>
    <dbReference type="NCBI Taxonomy" id="3983"/>
    <lineage>
        <taxon>Eukaryota</taxon>
        <taxon>Viridiplantae</taxon>
        <taxon>Streptophyta</taxon>
        <taxon>Embryophyta</taxon>
        <taxon>Tracheophyta</taxon>
        <taxon>Spermatophyta</taxon>
        <taxon>Magnoliopsida</taxon>
        <taxon>eudicotyledons</taxon>
        <taxon>Gunneridae</taxon>
        <taxon>Pentapetalae</taxon>
        <taxon>rosids</taxon>
        <taxon>fabids</taxon>
        <taxon>Malpighiales</taxon>
        <taxon>Euphorbiaceae</taxon>
        <taxon>Crotonoideae</taxon>
        <taxon>Manihoteae</taxon>
        <taxon>Manihot</taxon>
    </lineage>
</organism>
<protein>
    <submittedName>
        <fullName evidence="1">Uncharacterized protein</fullName>
    </submittedName>
</protein>
<dbReference type="PANTHER" id="PTHR37736">
    <property type="entry name" value="GLYCINE-RICH PROTEIN"/>
    <property type="match status" value="1"/>
</dbReference>
<proteinExistence type="predicted"/>
<evidence type="ECO:0000313" key="1">
    <source>
        <dbReference type="EMBL" id="OAY35089.1"/>
    </source>
</evidence>
<gene>
    <name evidence="1" type="ORF">MANES_12G071300v8</name>
</gene>
<evidence type="ECO:0000313" key="2">
    <source>
        <dbReference type="Proteomes" id="UP000091857"/>
    </source>
</evidence>